<protein>
    <submittedName>
        <fullName evidence="3">Kef-type K+ transport system membrane component KefB</fullName>
    </submittedName>
</protein>
<accession>A0A839Y0W6</accession>
<evidence type="ECO:0000256" key="1">
    <source>
        <dbReference type="SAM" id="MobiDB-lite"/>
    </source>
</evidence>
<keyword evidence="4" id="KW-1185">Reference proteome</keyword>
<feature type="transmembrane region" description="Helical" evidence="2">
    <location>
        <begin position="102"/>
        <end position="125"/>
    </location>
</feature>
<keyword evidence="2" id="KW-0472">Membrane</keyword>
<proteinExistence type="predicted"/>
<organism evidence="3 4">
    <name type="scientific">Prauserella sediminis</name>
    <dbReference type="NCBI Taxonomy" id="577680"/>
    <lineage>
        <taxon>Bacteria</taxon>
        <taxon>Bacillati</taxon>
        <taxon>Actinomycetota</taxon>
        <taxon>Actinomycetes</taxon>
        <taxon>Pseudonocardiales</taxon>
        <taxon>Pseudonocardiaceae</taxon>
        <taxon>Prauserella</taxon>
        <taxon>Prauserella salsuginis group</taxon>
    </lineage>
</organism>
<feature type="region of interest" description="Disordered" evidence="1">
    <location>
        <begin position="133"/>
        <end position="155"/>
    </location>
</feature>
<dbReference type="AlphaFoldDB" id="A0A839Y0W6"/>
<name>A0A839Y0W6_9PSEU</name>
<sequence length="155" mass="15911">MSENTKQRSGLGLLGTCFAAVTTALILLGVGVIGPGSAVVLSIIVILVTSGIAALLNTMKPSRQDGRNSARQRTGVLIVAGLFAISIGAMVVLVTVTEPIELVKTALGGVIVLAGTGVTAVLTMLRSDAAHEAARRAEQATTTADREDETTNREE</sequence>
<evidence type="ECO:0000313" key="4">
    <source>
        <dbReference type="Proteomes" id="UP000564573"/>
    </source>
</evidence>
<feature type="transmembrane region" description="Helical" evidence="2">
    <location>
        <begin position="12"/>
        <end position="33"/>
    </location>
</feature>
<dbReference type="Proteomes" id="UP000564573">
    <property type="component" value="Unassembled WGS sequence"/>
</dbReference>
<feature type="transmembrane region" description="Helical" evidence="2">
    <location>
        <begin position="76"/>
        <end position="96"/>
    </location>
</feature>
<gene>
    <name evidence="3" type="ORF">FB384_004885</name>
</gene>
<reference evidence="3 4" key="1">
    <citation type="submission" date="2020-08" db="EMBL/GenBank/DDBJ databases">
        <title>Sequencing the genomes of 1000 actinobacteria strains.</title>
        <authorList>
            <person name="Klenk H.-P."/>
        </authorList>
    </citation>
    <scope>NUCLEOTIDE SEQUENCE [LARGE SCALE GENOMIC DNA]</scope>
    <source>
        <strain evidence="3 4">DSM 45267</strain>
    </source>
</reference>
<evidence type="ECO:0000313" key="3">
    <source>
        <dbReference type="EMBL" id="MBB3665926.1"/>
    </source>
</evidence>
<evidence type="ECO:0000256" key="2">
    <source>
        <dbReference type="SAM" id="Phobius"/>
    </source>
</evidence>
<feature type="transmembrane region" description="Helical" evidence="2">
    <location>
        <begin position="39"/>
        <end position="56"/>
    </location>
</feature>
<dbReference type="EMBL" id="JACIBS010000009">
    <property type="protein sequence ID" value="MBB3665926.1"/>
    <property type="molecule type" value="Genomic_DNA"/>
</dbReference>
<dbReference type="RefSeq" id="WP_183787126.1">
    <property type="nucleotide sequence ID" value="NZ_JACIBS010000009.1"/>
</dbReference>
<keyword evidence="2" id="KW-0812">Transmembrane</keyword>
<keyword evidence="2" id="KW-1133">Transmembrane helix</keyword>
<comment type="caution">
    <text evidence="3">The sequence shown here is derived from an EMBL/GenBank/DDBJ whole genome shotgun (WGS) entry which is preliminary data.</text>
</comment>